<dbReference type="Proteomes" id="UP001604336">
    <property type="component" value="Unassembled WGS sequence"/>
</dbReference>
<gene>
    <name evidence="5" type="ORF">Adt_27945</name>
</gene>
<sequence>MQLVSVEVNIFLILIQVLSLLLHFVTVEGTPILRGLEQNVTSNSTYSPWLRQVKNPRAIGCWTRPWICNQGEFPLRIKRLCCRNRCVDVTSDVNNCGLCGIRCPFNWQCCRGLCININVNPFHCGSCEHRCRFPSFCIFGMCGYAQPLPPFPFPFPPRPPFPPIPFPPKPFPPKPFPPKPFPPKPFPPKPFPPKPFPPKPFPPKPFPPKPFPPKPFPPKPFPPRPWPKPPRGSQPPPVA</sequence>
<evidence type="ECO:0000256" key="4">
    <source>
        <dbReference type="SAM" id="SignalP"/>
    </source>
</evidence>
<dbReference type="AlphaFoldDB" id="A0ABD1RV75"/>
<dbReference type="EMBL" id="JBFOLK010000008">
    <property type="protein sequence ID" value="KAL2492317.1"/>
    <property type="molecule type" value="Genomic_DNA"/>
</dbReference>
<dbReference type="Pfam" id="PF04885">
    <property type="entry name" value="Stig1"/>
    <property type="match status" value="1"/>
</dbReference>
<organism evidence="5 6">
    <name type="scientific">Abeliophyllum distichum</name>
    <dbReference type="NCBI Taxonomy" id="126358"/>
    <lineage>
        <taxon>Eukaryota</taxon>
        <taxon>Viridiplantae</taxon>
        <taxon>Streptophyta</taxon>
        <taxon>Embryophyta</taxon>
        <taxon>Tracheophyta</taxon>
        <taxon>Spermatophyta</taxon>
        <taxon>Magnoliopsida</taxon>
        <taxon>eudicotyledons</taxon>
        <taxon>Gunneridae</taxon>
        <taxon>Pentapetalae</taxon>
        <taxon>asterids</taxon>
        <taxon>lamiids</taxon>
        <taxon>Lamiales</taxon>
        <taxon>Oleaceae</taxon>
        <taxon>Forsythieae</taxon>
        <taxon>Abeliophyllum</taxon>
    </lineage>
</organism>
<protein>
    <submittedName>
        <fullName evidence="5">Anther-specific proline-rich protein APG-like</fullName>
    </submittedName>
</protein>
<reference evidence="6" key="1">
    <citation type="submission" date="2024-07" db="EMBL/GenBank/DDBJ databases">
        <title>Two chromosome-level genome assemblies of Korean endemic species Abeliophyllum distichum and Forsythia ovata (Oleaceae).</title>
        <authorList>
            <person name="Jang H."/>
        </authorList>
    </citation>
    <scope>NUCLEOTIDE SEQUENCE [LARGE SCALE GENOMIC DNA]</scope>
</reference>
<dbReference type="InterPro" id="IPR006969">
    <property type="entry name" value="Stig-like"/>
</dbReference>
<keyword evidence="6" id="KW-1185">Reference proteome</keyword>
<evidence type="ECO:0000256" key="1">
    <source>
        <dbReference type="ARBA" id="ARBA00006010"/>
    </source>
</evidence>
<evidence type="ECO:0000256" key="3">
    <source>
        <dbReference type="SAM" id="MobiDB-lite"/>
    </source>
</evidence>
<feature type="chain" id="PRO_5044766373" evidence="4">
    <location>
        <begin position="30"/>
        <end position="239"/>
    </location>
</feature>
<accession>A0ABD1RV75</accession>
<name>A0ABD1RV75_9LAMI</name>
<comment type="caution">
    <text evidence="5">The sequence shown here is derived from an EMBL/GenBank/DDBJ whole genome shotgun (WGS) entry which is preliminary data.</text>
</comment>
<keyword evidence="2 4" id="KW-0732">Signal</keyword>
<dbReference type="PANTHER" id="PTHR33227:SF48">
    <property type="entry name" value="STIGMA-SPECIFIC STIG1-LIKE PROTEIN 4"/>
    <property type="match status" value="1"/>
</dbReference>
<evidence type="ECO:0000256" key="2">
    <source>
        <dbReference type="ARBA" id="ARBA00022729"/>
    </source>
</evidence>
<proteinExistence type="inferred from homology"/>
<feature type="region of interest" description="Disordered" evidence="3">
    <location>
        <begin position="169"/>
        <end position="239"/>
    </location>
</feature>
<comment type="similarity">
    <text evidence="1">Belongs to the STIG1 family.</text>
</comment>
<evidence type="ECO:0000313" key="6">
    <source>
        <dbReference type="Proteomes" id="UP001604336"/>
    </source>
</evidence>
<evidence type="ECO:0000313" key="5">
    <source>
        <dbReference type="EMBL" id="KAL2492317.1"/>
    </source>
</evidence>
<feature type="signal peptide" evidence="4">
    <location>
        <begin position="1"/>
        <end position="29"/>
    </location>
</feature>
<dbReference type="PANTHER" id="PTHR33227">
    <property type="entry name" value="STIGMA-SPECIFIC STIG1-LIKE PROTEIN 3"/>
    <property type="match status" value="1"/>
</dbReference>